<dbReference type="EMBL" id="SOZE01000052">
    <property type="protein sequence ID" value="TFF32169.1"/>
    <property type="molecule type" value="Genomic_DNA"/>
</dbReference>
<reference evidence="1 2" key="1">
    <citation type="journal article" date="2017" name="Int. J. Syst. Evol. Microbiol.">
        <title>Mucilaginibacterpsychrotolerans sp. nov., isolated from peatlands.</title>
        <authorList>
            <person name="Deng Y."/>
            <person name="Shen L."/>
            <person name="Xu B."/>
            <person name="Liu Y."/>
            <person name="Gu Z."/>
            <person name="Liu H."/>
            <person name="Zhou Y."/>
        </authorList>
    </citation>
    <scope>NUCLEOTIDE SEQUENCE [LARGE SCALE GENOMIC DNA]</scope>
    <source>
        <strain evidence="1 2">NH7-4</strain>
    </source>
</reference>
<protein>
    <submittedName>
        <fullName evidence="1">Uncharacterized protein</fullName>
    </submittedName>
</protein>
<dbReference type="Pfam" id="PF20459">
    <property type="entry name" value="DUF6712"/>
    <property type="match status" value="1"/>
</dbReference>
<keyword evidence="2" id="KW-1185">Reference proteome</keyword>
<dbReference type="InterPro" id="IPR046558">
    <property type="entry name" value="DUF6712"/>
</dbReference>
<dbReference type="RefSeq" id="WP_133236768.1">
    <property type="nucleotide sequence ID" value="NZ_SOZE01000052.1"/>
</dbReference>
<evidence type="ECO:0000313" key="1">
    <source>
        <dbReference type="EMBL" id="TFF32169.1"/>
    </source>
</evidence>
<name>A0A4Y8S3G1_9SPHI</name>
<gene>
    <name evidence="1" type="ORF">E2R66_26960</name>
</gene>
<dbReference type="OrthoDB" id="791608at2"/>
<comment type="caution">
    <text evidence="1">The sequence shown here is derived from an EMBL/GenBank/DDBJ whole genome shotgun (WGS) entry which is preliminary data.</text>
</comment>
<dbReference type="Proteomes" id="UP000297540">
    <property type="component" value="Unassembled WGS sequence"/>
</dbReference>
<sequence>MLNLIIPATLQRYENIATNVKPERMKTFIQKAQELDLKPFLGYALYYDLIKHLDADGTLKDDAPQHYKDLLNGSEYLDEQGYIVLHQGLQPVLAYFAFARFIEADAVHYSATGPVIKKHENADALPSKDLAKLVQQQRSTANAYANEAERFLIDHKEDFPAWHYNQKNKSARQPGPRIRGVDKSDFNCPADNYSAHQFTNEFLIYGN</sequence>
<proteinExistence type="predicted"/>
<evidence type="ECO:0000313" key="2">
    <source>
        <dbReference type="Proteomes" id="UP000297540"/>
    </source>
</evidence>
<dbReference type="AlphaFoldDB" id="A0A4Y8S3G1"/>
<organism evidence="1 2">
    <name type="scientific">Mucilaginibacter psychrotolerans</name>
    <dbReference type="NCBI Taxonomy" id="1524096"/>
    <lineage>
        <taxon>Bacteria</taxon>
        <taxon>Pseudomonadati</taxon>
        <taxon>Bacteroidota</taxon>
        <taxon>Sphingobacteriia</taxon>
        <taxon>Sphingobacteriales</taxon>
        <taxon>Sphingobacteriaceae</taxon>
        <taxon>Mucilaginibacter</taxon>
    </lineage>
</organism>
<accession>A0A4Y8S3G1</accession>